<evidence type="ECO:0000259" key="1">
    <source>
        <dbReference type="Pfam" id="PF08450"/>
    </source>
</evidence>
<accession>A0ABR4GTE0</accession>
<dbReference type="InterPro" id="IPR011042">
    <property type="entry name" value="6-blade_b-propeller_TolB-like"/>
</dbReference>
<evidence type="ECO:0000313" key="2">
    <source>
        <dbReference type="EMBL" id="KAL2802333.1"/>
    </source>
</evidence>
<keyword evidence="3" id="KW-1185">Reference proteome</keyword>
<organism evidence="2 3">
    <name type="scientific">Aspergillus granulosus</name>
    <dbReference type="NCBI Taxonomy" id="176169"/>
    <lineage>
        <taxon>Eukaryota</taxon>
        <taxon>Fungi</taxon>
        <taxon>Dikarya</taxon>
        <taxon>Ascomycota</taxon>
        <taxon>Pezizomycotina</taxon>
        <taxon>Eurotiomycetes</taxon>
        <taxon>Eurotiomycetidae</taxon>
        <taxon>Eurotiales</taxon>
        <taxon>Aspergillaceae</taxon>
        <taxon>Aspergillus</taxon>
        <taxon>Aspergillus subgen. Nidulantes</taxon>
    </lineage>
</organism>
<sequence>MLQKFLSIVVILLAVSYHVFFRNFLFTFLGVGRSLSQIQEFPFACHRLEHPSLSSCEDLWLDEENRTLANNFNASGRRKSDHFSVLNIDYPGEDGLYGLRHLEVTGPYKGINPENENVLDLHGFGVRNLNQSRLQFFVINHRPPTSPEGHLAENTSVVGANSTIEVFELERGSSKLEFVKTITDDNLIAPNDLTWVSEGSILITNDHLTKAGKLHELQSYYGSGNLITCNLGSGECHPVIPHGLRYANGVVQGQDGLIYISEFIAGTISAYKFLSDGAFVLVDTINLEMPIDNLYVDTDGNIWAPGVPKAQPLFRAIETGERIDIPSTVFRIRNLGDSKAPRFEVRKVLEDGVGMVLPGSTAVVHDVKTGKLLMGGVGSPFMVVCAPK</sequence>
<proteinExistence type="predicted"/>
<dbReference type="Pfam" id="PF08450">
    <property type="entry name" value="SGL"/>
    <property type="match status" value="1"/>
</dbReference>
<gene>
    <name evidence="2" type="ORF">BJX63DRAFT_437979</name>
</gene>
<feature type="domain" description="SMP-30/Gluconolactonase/LRE-like region" evidence="1">
    <location>
        <begin position="153"/>
        <end position="307"/>
    </location>
</feature>
<evidence type="ECO:0000313" key="3">
    <source>
        <dbReference type="Proteomes" id="UP001610334"/>
    </source>
</evidence>
<dbReference type="Gene3D" id="2.120.10.30">
    <property type="entry name" value="TolB, C-terminal domain"/>
    <property type="match status" value="1"/>
</dbReference>
<protein>
    <submittedName>
        <fullName evidence="2">Calcium-dependent phosphotriesterase</fullName>
    </submittedName>
</protein>
<dbReference type="SUPFAM" id="SSF63829">
    <property type="entry name" value="Calcium-dependent phosphotriesterase"/>
    <property type="match status" value="1"/>
</dbReference>
<comment type="caution">
    <text evidence="2">The sequence shown here is derived from an EMBL/GenBank/DDBJ whole genome shotgun (WGS) entry which is preliminary data.</text>
</comment>
<dbReference type="Proteomes" id="UP001610334">
    <property type="component" value="Unassembled WGS sequence"/>
</dbReference>
<reference evidence="2 3" key="1">
    <citation type="submission" date="2024-07" db="EMBL/GenBank/DDBJ databases">
        <title>Section-level genome sequencing and comparative genomics of Aspergillus sections Usti and Cavernicolus.</title>
        <authorList>
            <consortium name="Lawrence Berkeley National Laboratory"/>
            <person name="Nybo J.L."/>
            <person name="Vesth T.C."/>
            <person name="Theobald S."/>
            <person name="Frisvad J.C."/>
            <person name="Larsen T.O."/>
            <person name="Kjaerboelling I."/>
            <person name="Rothschild-Mancinelli K."/>
            <person name="Lyhne E.K."/>
            <person name="Kogle M.E."/>
            <person name="Barry K."/>
            <person name="Clum A."/>
            <person name="Na H."/>
            <person name="Ledsgaard L."/>
            <person name="Lin J."/>
            <person name="Lipzen A."/>
            <person name="Kuo A."/>
            <person name="Riley R."/>
            <person name="Mondo S."/>
            <person name="Labutti K."/>
            <person name="Haridas S."/>
            <person name="Pangalinan J."/>
            <person name="Salamov A.A."/>
            <person name="Simmons B.A."/>
            <person name="Magnuson J.K."/>
            <person name="Chen J."/>
            <person name="Drula E."/>
            <person name="Henrissat B."/>
            <person name="Wiebenga A."/>
            <person name="Lubbers R.J."/>
            <person name="Gomes A.C."/>
            <person name="Makela M.R."/>
            <person name="Stajich J."/>
            <person name="Grigoriev I.V."/>
            <person name="Mortensen U.H."/>
            <person name="De Vries R.P."/>
            <person name="Baker S.E."/>
            <person name="Andersen M.R."/>
        </authorList>
    </citation>
    <scope>NUCLEOTIDE SEQUENCE [LARGE SCALE GENOMIC DNA]</scope>
    <source>
        <strain evidence="2 3">CBS 588.65</strain>
    </source>
</reference>
<dbReference type="InterPro" id="IPR051288">
    <property type="entry name" value="Serum_paraoxonase/arylesterase"/>
</dbReference>
<dbReference type="InterPro" id="IPR013658">
    <property type="entry name" value="SGL"/>
</dbReference>
<dbReference type="PANTHER" id="PTHR11799">
    <property type="entry name" value="PARAOXONASE"/>
    <property type="match status" value="1"/>
</dbReference>
<name>A0ABR4GTE0_9EURO</name>
<dbReference type="PANTHER" id="PTHR11799:SF20">
    <property type="entry name" value="SMP-30_GLUCONOLACTONASE_LRE-LIKE REGION DOMAIN-CONTAINING PROTEIN"/>
    <property type="match status" value="1"/>
</dbReference>
<dbReference type="EMBL" id="JBFXLT010000190">
    <property type="protein sequence ID" value="KAL2802333.1"/>
    <property type="molecule type" value="Genomic_DNA"/>
</dbReference>